<evidence type="ECO:0000256" key="3">
    <source>
        <dbReference type="ARBA" id="ARBA00023125"/>
    </source>
</evidence>
<feature type="domain" description="Type I restriction modification DNA specificity" evidence="4">
    <location>
        <begin position="65"/>
        <end position="181"/>
    </location>
</feature>
<dbReference type="PANTHER" id="PTHR30408">
    <property type="entry name" value="TYPE-1 RESTRICTION ENZYME ECOKI SPECIFICITY PROTEIN"/>
    <property type="match status" value="1"/>
</dbReference>
<sequence length="381" mass="42955">MSWSSCQLDDLLSCVIDYRGKTPPKTDSGIRLITAKVIKKGRVINDGAQEYIDPSMYGEVMRRGVPVKNDILITTEAPLGELALWNSEEQIALAQRVILLRPDPDKIDPNYLFYYLQSAAFQAQLHANSTGTTVPGIKNPVLRSLFVKYPHRLETQRKIGIFLARYDAFMEANRRRIALLEESARLLYREWFINLRFPGFELVKRTEGIPEGWSRERLDSALLLQRGFDLPNGVRKPGSIPIYASAGINGYHCEAKVKGPGVVTGRSGTLGLVHYVPCDFWPLNTSLWVKEFRRVTPLFAYFMLSEMNLAQYNSGASVPSLDRKVVHPVEILIPPGRVIGQFDEYVGPLFEQVEYLREANLQAADARDALLPQLMSGAIRV</sequence>
<reference evidence="5 6" key="1">
    <citation type="submission" date="2019-02" db="EMBL/GenBank/DDBJ databases">
        <authorList>
            <consortium name="Pathogen Informatics"/>
        </authorList>
    </citation>
    <scope>NUCLEOTIDE SEQUENCE [LARGE SCALE GENOMIC DNA]</scope>
    <source>
        <strain evidence="5 6">3012STDY7103891</strain>
    </source>
</reference>
<dbReference type="GeneID" id="45490821"/>
<dbReference type="Gene3D" id="3.90.220.20">
    <property type="entry name" value="DNA methylase specificity domains"/>
    <property type="match status" value="2"/>
</dbReference>
<gene>
    <name evidence="5" type="ORF">NCTC10754_03191</name>
</gene>
<dbReference type="InterPro" id="IPR044946">
    <property type="entry name" value="Restrct_endonuc_typeI_TRD_sf"/>
</dbReference>
<dbReference type="InterPro" id="IPR052021">
    <property type="entry name" value="Type-I_RS_S_subunit"/>
</dbReference>
<dbReference type="InterPro" id="IPR000055">
    <property type="entry name" value="Restrct_endonuc_typeI_TRD"/>
</dbReference>
<evidence type="ECO:0000313" key="5">
    <source>
        <dbReference type="EMBL" id="VFB20572.1"/>
    </source>
</evidence>
<dbReference type="PANTHER" id="PTHR30408:SF13">
    <property type="entry name" value="TYPE I RESTRICTION ENZYME HINDI SPECIFICITY SUBUNIT"/>
    <property type="match status" value="1"/>
</dbReference>
<dbReference type="AlphaFoldDB" id="A0A449IMC7"/>
<dbReference type="CDD" id="cd17267">
    <property type="entry name" value="RMtype1_S_EcoAO83I-TRD1-CR1_like"/>
    <property type="match status" value="1"/>
</dbReference>
<dbReference type="SUPFAM" id="SSF116734">
    <property type="entry name" value="DNA methylase specificity domain"/>
    <property type="match status" value="2"/>
</dbReference>
<organism evidence="5 6">
    <name type="scientific">Pseudomonas fragi</name>
    <dbReference type="NCBI Taxonomy" id="296"/>
    <lineage>
        <taxon>Bacteria</taxon>
        <taxon>Pseudomonadati</taxon>
        <taxon>Pseudomonadota</taxon>
        <taxon>Gammaproteobacteria</taxon>
        <taxon>Pseudomonadales</taxon>
        <taxon>Pseudomonadaceae</taxon>
        <taxon>Pseudomonas</taxon>
    </lineage>
</organism>
<protein>
    <submittedName>
        <fullName evidence="5">Restriction modification system DNA specificity subunit</fullName>
    </submittedName>
</protein>
<comment type="similarity">
    <text evidence="1">Belongs to the type-I restriction system S methylase family.</text>
</comment>
<evidence type="ECO:0000256" key="1">
    <source>
        <dbReference type="ARBA" id="ARBA00010923"/>
    </source>
</evidence>
<evidence type="ECO:0000256" key="2">
    <source>
        <dbReference type="ARBA" id="ARBA00022747"/>
    </source>
</evidence>
<dbReference type="Proteomes" id="UP000330809">
    <property type="component" value="Unassembled WGS sequence"/>
</dbReference>
<dbReference type="GO" id="GO:0009307">
    <property type="term" value="P:DNA restriction-modification system"/>
    <property type="evidence" value="ECO:0007669"/>
    <property type="project" value="UniProtKB-KW"/>
</dbReference>
<evidence type="ECO:0000259" key="4">
    <source>
        <dbReference type="Pfam" id="PF01420"/>
    </source>
</evidence>
<dbReference type="Pfam" id="PF01420">
    <property type="entry name" value="Methylase_S"/>
    <property type="match status" value="1"/>
</dbReference>
<keyword evidence="3" id="KW-0238">DNA-binding</keyword>
<accession>A0A449IMC7</accession>
<proteinExistence type="inferred from homology"/>
<evidence type="ECO:0000313" key="6">
    <source>
        <dbReference type="Proteomes" id="UP000330809"/>
    </source>
</evidence>
<dbReference type="EMBL" id="CAACYJ010000035">
    <property type="protein sequence ID" value="VFB20572.1"/>
    <property type="molecule type" value="Genomic_DNA"/>
</dbReference>
<dbReference type="GO" id="GO:0003677">
    <property type="term" value="F:DNA binding"/>
    <property type="evidence" value="ECO:0007669"/>
    <property type="project" value="UniProtKB-KW"/>
</dbReference>
<dbReference type="REBASE" id="414120">
    <property type="entry name" value="S.Pfr3891ORF3192P"/>
</dbReference>
<name>A0A449IMC7_PSEFR</name>
<dbReference type="RefSeq" id="WP_015373368.1">
    <property type="nucleotide sequence ID" value="NZ_CAACYJ010000035.1"/>
</dbReference>
<keyword evidence="2" id="KW-0680">Restriction system</keyword>